<sequence length="215" mass="25258">MDLGYRDYIAARFLLNNHLIIQGLTLASTAVEKYLKALIVFNLKKREKYHYHFDRFELLKDILSKVNKDITGEFDPVFIEILENAFKIRYYDKIEKPIFMGFFINQFIGELDYTIDFIERFIANPQNVGNSLTAYSSAIKDNDLQLYENNFILNKENKKDYMEKTDIGFSIHIQIDSVVQTQKIVKGGSYRNKYDGKISKFTEFEPNLLLKNNSL</sequence>
<accession>A0A4R6QD27</accession>
<dbReference type="EMBL" id="SNXR01000011">
    <property type="protein sequence ID" value="TDP60704.1"/>
    <property type="molecule type" value="Genomic_DNA"/>
</dbReference>
<gene>
    <name evidence="1" type="ORF">BC748_0301</name>
</gene>
<evidence type="ECO:0000313" key="1">
    <source>
        <dbReference type="EMBL" id="TDP60704.1"/>
    </source>
</evidence>
<dbReference type="Proteomes" id="UP000295260">
    <property type="component" value="Unassembled WGS sequence"/>
</dbReference>
<name>A0A4R6QD27_9FLAO</name>
<keyword evidence="2" id="KW-1185">Reference proteome</keyword>
<protein>
    <submittedName>
        <fullName evidence="1">HEPN domain-containing protein</fullName>
    </submittedName>
</protein>
<dbReference type="Gene3D" id="1.20.120.330">
    <property type="entry name" value="Nucleotidyltransferases domain 2"/>
    <property type="match status" value="1"/>
</dbReference>
<organism evidence="1 2">
    <name type="scientific">Flavobacterium dankookense</name>
    <dbReference type="NCBI Taxonomy" id="706186"/>
    <lineage>
        <taxon>Bacteria</taxon>
        <taxon>Pseudomonadati</taxon>
        <taxon>Bacteroidota</taxon>
        <taxon>Flavobacteriia</taxon>
        <taxon>Flavobacteriales</taxon>
        <taxon>Flavobacteriaceae</taxon>
        <taxon>Flavobacterium</taxon>
    </lineage>
</organism>
<proteinExistence type="predicted"/>
<dbReference type="AlphaFoldDB" id="A0A4R6QD27"/>
<comment type="caution">
    <text evidence="1">The sequence shown here is derived from an EMBL/GenBank/DDBJ whole genome shotgun (WGS) entry which is preliminary data.</text>
</comment>
<evidence type="ECO:0000313" key="2">
    <source>
        <dbReference type="Proteomes" id="UP000295260"/>
    </source>
</evidence>
<reference evidence="1 2" key="1">
    <citation type="submission" date="2019-03" db="EMBL/GenBank/DDBJ databases">
        <title>Genomic Encyclopedia of Archaeal and Bacterial Type Strains, Phase II (KMG-II): from individual species to whole genera.</title>
        <authorList>
            <person name="Goeker M."/>
        </authorList>
    </citation>
    <scope>NUCLEOTIDE SEQUENCE [LARGE SCALE GENOMIC DNA]</scope>
    <source>
        <strain evidence="1 2">DSM 25687</strain>
    </source>
</reference>